<dbReference type="SMART" id="SM00422">
    <property type="entry name" value="HTH_MERR"/>
    <property type="match status" value="1"/>
</dbReference>
<name>A0A0N9I6K2_9PSEU</name>
<evidence type="ECO:0000256" key="1">
    <source>
        <dbReference type="ARBA" id="ARBA00023125"/>
    </source>
</evidence>
<dbReference type="SUPFAM" id="SSF46955">
    <property type="entry name" value="Putative DNA-binding domain"/>
    <property type="match status" value="1"/>
</dbReference>
<dbReference type="KEGG" id="kphy:AOZ06_27065"/>
<evidence type="ECO:0000313" key="3">
    <source>
        <dbReference type="EMBL" id="ALG10070.1"/>
    </source>
</evidence>
<evidence type="ECO:0000313" key="4">
    <source>
        <dbReference type="Proteomes" id="UP000063699"/>
    </source>
</evidence>
<dbReference type="EMBL" id="CP012752">
    <property type="protein sequence ID" value="ALG10070.1"/>
    <property type="molecule type" value="Genomic_DNA"/>
</dbReference>
<organism evidence="3 4">
    <name type="scientific">Kibdelosporangium phytohabitans</name>
    <dbReference type="NCBI Taxonomy" id="860235"/>
    <lineage>
        <taxon>Bacteria</taxon>
        <taxon>Bacillati</taxon>
        <taxon>Actinomycetota</taxon>
        <taxon>Actinomycetes</taxon>
        <taxon>Pseudonocardiales</taxon>
        <taxon>Pseudonocardiaceae</taxon>
        <taxon>Kibdelosporangium</taxon>
    </lineage>
</organism>
<dbReference type="Pfam" id="PF13411">
    <property type="entry name" value="MerR_1"/>
    <property type="match status" value="1"/>
</dbReference>
<dbReference type="Gene3D" id="1.10.1660.10">
    <property type="match status" value="1"/>
</dbReference>
<proteinExistence type="predicted"/>
<dbReference type="AlphaFoldDB" id="A0A0N9I6K2"/>
<dbReference type="InterPro" id="IPR047057">
    <property type="entry name" value="MerR_fam"/>
</dbReference>
<dbReference type="GO" id="GO:0003677">
    <property type="term" value="F:DNA binding"/>
    <property type="evidence" value="ECO:0007669"/>
    <property type="project" value="UniProtKB-KW"/>
</dbReference>
<dbReference type="InterPro" id="IPR009061">
    <property type="entry name" value="DNA-bd_dom_put_sf"/>
</dbReference>
<dbReference type="PANTHER" id="PTHR30204:SF98">
    <property type="entry name" value="HTH-TYPE TRANSCRIPTIONAL REGULATOR ADHR"/>
    <property type="match status" value="1"/>
</dbReference>
<feature type="domain" description="HTH merR-type" evidence="2">
    <location>
        <begin position="4"/>
        <end position="74"/>
    </location>
</feature>
<reference evidence="3 4" key="1">
    <citation type="submission" date="2015-07" db="EMBL/GenBank/DDBJ databases">
        <title>Genome sequencing of Kibdelosporangium phytohabitans.</title>
        <authorList>
            <person name="Qin S."/>
            <person name="Xing K."/>
        </authorList>
    </citation>
    <scope>NUCLEOTIDE SEQUENCE [LARGE SCALE GENOMIC DNA]</scope>
    <source>
        <strain evidence="3 4">KLBMP1111</strain>
    </source>
</reference>
<dbReference type="PRINTS" id="PR00040">
    <property type="entry name" value="HTHMERR"/>
</dbReference>
<dbReference type="PROSITE" id="PS00552">
    <property type="entry name" value="HTH_MERR_1"/>
    <property type="match status" value="1"/>
</dbReference>
<dbReference type="InterPro" id="IPR000551">
    <property type="entry name" value="MerR-type_HTH_dom"/>
</dbReference>
<dbReference type="PROSITE" id="PS50937">
    <property type="entry name" value="HTH_MERR_2"/>
    <property type="match status" value="1"/>
</dbReference>
<dbReference type="GO" id="GO:0003700">
    <property type="term" value="F:DNA-binding transcription factor activity"/>
    <property type="evidence" value="ECO:0007669"/>
    <property type="project" value="InterPro"/>
</dbReference>
<keyword evidence="1" id="KW-0238">DNA-binding</keyword>
<gene>
    <name evidence="3" type="ORF">AOZ06_27065</name>
</gene>
<dbReference type="RefSeq" id="WP_054291973.1">
    <property type="nucleotide sequence ID" value="NZ_CP012752.1"/>
</dbReference>
<dbReference type="Proteomes" id="UP000063699">
    <property type="component" value="Chromosome"/>
</dbReference>
<protein>
    <submittedName>
        <fullName evidence="3">MerR family transcriptional regulator</fullName>
    </submittedName>
</protein>
<sequence>MSETLSIGQVAERTGLSVHTLRFYEREGLLTAPVHRDTGRRRVYTEDDVEWLIMCANFRATGMPLPAIRAYAALVRQGPGNEQDRLNLLREHERRVAERMAELAACQEMISYKVRVYESRVAHGATGGLWV</sequence>
<evidence type="ECO:0000259" key="2">
    <source>
        <dbReference type="PROSITE" id="PS50937"/>
    </source>
</evidence>
<accession>A0A0N9I6K2</accession>
<dbReference type="CDD" id="cd01109">
    <property type="entry name" value="HTH_YyaN"/>
    <property type="match status" value="1"/>
</dbReference>
<keyword evidence="4" id="KW-1185">Reference proteome</keyword>
<dbReference type="OrthoDB" id="9802944at2"/>
<dbReference type="PANTHER" id="PTHR30204">
    <property type="entry name" value="REDOX-CYCLING DRUG-SENSING TRANSCRIPTIONAL ACTIVATOR SOXR"/>
    <property type="match status" value="1"/>
</dbReference>
<dbReference type="STRING" id="860235.AOZ06_27065"/>